<comment type="subcellular location">
    <subcellularLocation>
        <location evidence="1">Membrane</location>
        <topology evidence="1">Multi-pass membrane protein</topology>
    </subcellularLocation>
</comment>
<feature type="domain" description="ABC transporter" evidence="6">
    <location>
        <begin position="147"/>
        <end position="391"/>
    </location>
</feature>
<evidence type="ECO:0000313" key="7">
    <source>
        <dbReference type="EMBL" id="KAH0906500.1"/>
    </source>
</evidence>
<keyword evidence="4" id="KW-1133">Transmembrane helix</keyword>
<keyword evidence="2" id="KW-0813">Transport</keyword>
<keyword evidence="5" id="KW-0472">Membrane</keyword>
<dbReference type="EMBL" id="JAGKQM010000010">
    <property type="protein sequence ID" value="KAH0906500.1"/>
    <property type="molecule type" value="Genomic_DNA"/>
</dbReference>
<dbReference type="InterPro" id="IPR027417">
    <property type="entry name" value="P-loop_NTPase"/>
</dbReference>
<evidence type="ECO:0000256" key="2">
    <source>
        <dbReference type="ARBA" id="ARBA00022448"/>
    </source>
</evidence>
<dbReference type="Pfam" id="PF00005">
    <property type="entry name" value="ABC_tran"/>
    <property type="match status" value="1"/>
</dbReference>
<dbReference type="InterPro" id="IPR050352">
    <property type="entry name" value="ABCG_transporters"/>
</dbReference>
<name>A0ABQ8BNW8_BRANA</name>
<dbReference type="Proteomes" id="UP000824890">
    <property type="component" value="Unassembled WGS sequence"/>
</dbReference>
<dbReference type="PANTHER" id="PTHR48041:SF109">
    <property type="entry name" value="ABC TRANSPORTER G FAMILY MEMBER 20"/>
    <property type="match status" value="1"/>
</dbReference>
<dbReference type="Gene3D" id="3.40.50.300">
    <property type="entry name" value="P-loop containing nucleotide triphosphate hydrolases"/>
    <property type="match status" value="1"/>
</dbReference>
<evidence type="ECO:0000313" key="8">
    <source>
        <dbReference type="Proteomes" id="UP000824890"/>
    </source>
</evidence>
<dbReference type="SUPFAM" id="SSF52540">
    <property type="entry name" value="P-loop containing nucleoside triphosphate hydrolases"/>
    <property type="match status" value="1"/>
</dbReference>
<keyword evidence="3" id="KW-0812">Transmembrane</keyword>
<comment type="caution">
    <text evidence="7">The sequence shown here is derived from an EMBL/GenBank/DDBJ whole genome shotgun (WGS) entry which is preliminary data.</text>
</comment>
<evidence type="ECO:0000256" key="1">
    <source>
        <dbReference type="ARBA" id="ARBA00004141"/>
    </source>
</evidence>
<sequence>MTMATHEVSPFLQKITEEICLRDTFSHKICQHWKDLTIAMNKAIDETFDKEEVGKTTDLANQVVDEITVRRMATKNDVPTTVSKKRHRRANNSDDLPLFYTDQSVGFHRGHRNTPKVPVTLAELLTSIEDEQNGKSHSMPSPSPFVLSFKDLTYSVEIKKKFNPLPCCGSSDGDDMEINTKMLLNGISGEAIEGEMMAFLGASGSGKSTPIDALADRIAKESVHVMQDDLLFPMLTVEETLMFSAEFRLPSSLSKKKKQARVQALIDQLGLRNAATTVIGEEGHRGVSGGERRRVLIGIDIIHDPIVLFLDEPALGLDSTSAYMVVKVLQRVAKIAELQNLRLARKVTLPPRFFSEYGHIIPKNENKTEFALDLIRELEDSPEGTKSALFF</sequence>
<gene>
    <name evidence="7" type="ORF">HID58_038327</name>
</gene>
<dbReference type="InterPro" id="IPR017871">
    <property type="entry name" value="ABC_transporter-like_CS"/>
</dbReference>
<evidence type="ECO:0000256" key="3">
    <source>
        <dbReference type="ARBA" id="ARBA00022692"/>
    </source>
</evidence>
<keyword evidence="8" id="KW-1185">Reference proteome</keyword>
<organism evidence="7 8">
    <name type="scientific">Brassica napus</name>
    <name type="common">Rape</name>
    <dbReference type="NCBI Taxonomy" id="3708"/>
    <lineage>
        <taxon>Eukaryota</taxon>
        <taxon>Viridiplantae</taxon>
        <taxon>Streptophyta</taxon>
        <taxon>Embryophyta</taxon>
        <taxon>Tracheophyta</taxon>
        <taxon>Spermatophyta</taxon>
        <taxon>Magnoliopsida</taxon>
        <taxon>eudicotyledons</taxon>
        <taxon>Gunneridae</taxon>
        <taxon>Pentapetalae</taxon>
        <taxon>rosids</taxon>
        <taxon>malvids</taxon>
        <taxon>Brassicales</taxon>
        <taxon>Brassicaceae</taxon>
        <taxon>Brassiceae</taxon>
        <taxon>Brassica</taxon>
    </lineage>
</organism>
<evidence type="ECO:0000256" key="5">
    <source>
        <dbReference type="ARBA" id="ARBA00023136"/>
    </source>
</evidence>
<dbReference type="PROSITE" id="PS00211">
    <property type="entry name" value="ABC_TRANSPORTER_1"/>
    <property type="match status" value="1"/>
</dbReference>
<proteinExistence type="predicted"/>
<accession>A0ABQ8BNW8</accession>
<protein>
    <recommendedName>
        <fullName evidence="6">ABC transporter domain-containing protein</fullName>
    </recommendedName>
</protein>
<dbReference type="InterPro" id="IPR003439">
    <property type="entry name" value="ABC_transporter-like_ATP-bd"/>
</dbReference>
<evidence type="ECO:0000259" key="6">
    <source>
        <dbReference type="PROSITE" id="PS50893"/>
    </source>
</evidence>
<dbReference type="PANTHER" id="PTHR48041">
    <property type="entry name" value="ABC TRANSPORTER G FAMILY MEMBER 28"/>
    <property type="match status" value="1"/>
</dbReference>
<dbReference type="PROSITE" id="PS50893">
    <property type="entry name" value="ABC_TRANSPORTER_2"/>
    <property type="match status" value="1"/>
</dbReference>
<reference evidence="7 8" key="1">
    <citation type="submission" date="2021-05" db="EMBL/GenBank/DDBJ databases">
        <title>Genome Assembly of Synthetic Allotetraploid Brassica napus Reveals Homoeologous Exchanges between Subgenomes.</title>
        <authorList>
            <person name="Davis J.T."/>
        </authorList>
    </citation>
    <scope>NUCLEOTIDE SEQUENCE [LARGE SCALE GENOMIC DNA]</scope>
    <source>
        <strain evidence="8">cv. Da-Ae</strain>
        <tissue evidence="7">Seedling</tissue>
    </source>
</reference>
<evidence type="ECO:0000256" key="4">
    <source>
        <dbReference type="ARBA" id="ARBA00022989"/>
    </source>
</evidence>